<dbReference type="RefSeq" id="WP_351078907.1">
    <property type="nucleotide sequence ID" value="NZ_JBEOZG010000005.1"/>
</dbReference>
<reference evidence="2 3" key="1">
    <citation type="submission" date="2024-10" db="EMBL/GenBank/DDBJ databases">
        <title>The Natural Products Discovery Center: Release of the First 8490 Sequenced Strains for Exploring Actinobacteria Biosynthetic Diversity.</title>
        <authorList>
            <person name="Kalkreuter E."/>
            <person name="Kautsar S.A."/>
            <person name="Yang D."/>
            <person name="Bader C.D."/>
            <person name="Teijaro C.N."/>
            <person name="Fluegel L."/>
            <person name="Davis C.M."/>
            <person name="Simpson J.R."/>
            <person name="Lauterbach L."/>
            <person name="Steele A.D."/>
            <person name="Gui C."/>
            <person name="Meng S."/>
            <person name="Li G."/>
            <person name="Viehrig K."/>
            <person name="Ye F."/>
            <person name="Su P."/>
            <person name="Kiefer A.F."/>
            <person name="Nichols A."/>
            <person name="Cepeda A.J."/>
            <person name="Yan W."/>
            <person name="Fan B."/>
            <person name="Jiang Y."/>
            <person name="Adhikari A."/>
            <person name="Zheng C.-J."/>
            <person name="Schuster L."/>
            <person name="Cowan T.M."/>
            <person name="Smanski M.J."/>
            <person name="Chevrette M.G."/>
            <person name="De Carvalho L.P.S."/>
            <person name="Shen B."/>
        </authorList>
    </citation>
    <scope>NUCLEOTIDE SEQUENCE [LARGE SCALE GENOMIC DNA]</scope>
    <source>
        <strain evidence="2 3">NPDC001390</strain>
    </source>
</reference>
<comment type="caution">
    <text evidence="2">The sequence shown here is derived from an EMBL/GenBank/DDBJ whole genome shotgun (WGS) entry which is preliminary data.</text>
</comment>
<organism evidence="2 3">
    <name type="scientific">Streptomyces bluensis</name>
    <dbReference type="NCBI Taxonomy" id="33897"/>
    <lineage>
        <taxon>Bacteria</taxon>
        <taxon>Bacillati</taxon>
        <taxon>Actinomycetota</taxon>
        <taxon>Actinomycetes</taxon>
        <taxon>Kitasatosporales</taxon>
        <taxon>Streptomycetaceae</taxon>
        <taxon>Streptomyces</taxon>
    </lineage>
</organism>
<evidence type="ECO:0000313" key="2">
    <source>
        <dbReference type="EMBL" id="MFF4523290.1"/>
    </source>
</evidence>
<keyword evidence="1" id="KW-1133">Transmembrane helix</keyword>
<dbReference type="Proteomes" id="UP001602058">
    <property type="component" value="Unassembled WGS sequence"/>
</dbReference>
<dbReference type="NCBIfam" id="NF046122">
    <property type="entry name" value="morpho_MmpA"/>
    <property type="match status" value="1"/>
</dbReference>
<gene>
    <name evidence="2" type="primary">mmpA</name>
    <name evidence="2" type="ORF">ACFY1D_18000</name>
</gene>
<evidence type="ECO:0000256" key="1">
    <source>
        <dbReference type="SAM" id="Phobius"/>
    </source>
</evidence>
<feature type="transmembrane region" description="Helical" evidence="1">
    <location>
        <begin position="21"/>
        <end position="43"/>
    </location>
</feature>
<proteinExistence type="predicted"/>
<keyword evidence="1" id="KW-0472">Membrane</keyword>
<sequence length="48" mass="5098">MTTQHTSKSAASPTQPIERAVMTGLVLAVIAGLAWIGCMLYTVTGWSF</sequence>
<dbReference type="EMBL" id="JBIAWJ010000008">
    <property type="protein sequence ID" value="MFF4523290.1"/>
    <property type="molecule type" value="Genomic_DNA"/>
</dbReference>
<evidence type="ECO:0000313" key="3">
    <source>
        <dbReference type="Proteomes" id="UP001602058"/>
    </source>
</evidence>
<protein>
    <submittedName>
        <fullName evidence="2">Morphogenic membrane protein MmpA</fullName>
    </submittedName>
</protein>
<keyword evidence="3" id="KW-1185">Reference proteome</keyword>
<name>A0ABW6UIN8_9ACTN</name>
<dbReference type="InterPro" id="IPR059130">
    <property type="entry name" value="MmpA_put"/>
</dbReference>
<keyword evidence="1" id="KW-0812">Transmembrane</keyword>
<accession>A0ABW6UIN8</accession>